<reference evidence="3" key="1">
    <citation type="journal article" date="2020" name="Stud. Mycol.">
        <title>101 Dothideomycetes genomes: a test case for predicting lifestyles and emergence of pathogens.</title>
        <authorList>
            <person name="Haridas S."/>
            <person name="Albert R."/>
            <person name="Binder M."/>
            <person name="Bloem J."/>
            <person name="Labutti K."/>
            <person name="Salamov A."/>
            <person name="Andreopoulos B."/>
            <person name="Baker S."/>
            <person name="Barry K."/>
            <person name="Bills G."/>
            <person name="Bluhm B."/>
            <person name="Cannon C."/>
            <person name="Castanera R."/>
            <person name="Culley D."/>
            <person name="Daum C."/>
            <person name="Ezra D."/>
            <person name="Gonzalez J."/>
            <person name="Henrissat B."/>
            <person name="Kuo A."/>
            <person name="Liang C."/>
            <person name="Lipzen A."/>
            <person name="Lutzoni F."/>
            <person name="Magnuson J."/>
            <person name="Mondo S."/>
            <person name="Nolan M."/>
            <person name="Ohm R."/>
            <person name="Pangilinan J."/>
            <person name="Park H.-J."/>
            <person name="Ramirez L."/>
            <person name="Alfaro M."/>
            <person name="Sun H."/>
            <person name="Tritt A."/>
            <person name="Yoshinaga Y."/>
            <person name="Zwiers L.-H."/>
            <person name="Turgeon B."/>
            <person name="Goodwin S."/>
            <person name="Spatafora J."/>
            <person name="Crous P."/>
            <person name="Grigoriev I."/>
        </authorList>
    </citation>
    <scope>NUCLEOTIDE SEQUENCE</scope>
    <source>
        <strain evidence="3">CBS 110217</strain>
    </source>
</reference>
<proteinExistence type="predicted"/>
<dbReference type="AlphaFoldDB" id="A0A9P4LFG6"/>
<evidence type="ECO:0000313" key="4">
    <source>
        <dbReference type="Proteomes" id="UP000799777"/>
    </source>
</evidence>
<evidence type="ECO:0000313" key="3">
    <source>
        <dbReference type="EMBL" id="KAF2023190.1"/>
    </source>
</evidence>
<organism evidence="3 4">
    <name type="scientific">Setomelanomma holmii</name>
    <dbReference type="NCBI Taxonomy" id="210430"/>
    <lineage>
        <taxon>Eukaryota</taxon>
        <taxon>Fungi</taxon>
        <taxon>Dikarya</taxon>
        <taxon>Ascomycota</taxon>
        <taxon>Pezizomycotina</taxon>
        <taxon>Dothideomycetes</taxon>
        <taxon>Pleosporomycetidae</taxon>
        <taxon>Pleosporales</taxon>
        <taxon>Pleosporineae</taxon>
        <taxon>Phaeosphaeriaceae</taxon>
        <taxon>Setomelanomma</taxon>
    </lineage>
</organism>
<name>A0A9P4LFG6_9PLEO</name>
<dbReference type="Proteomes" id="UP000799777">
    <property type="component" value="Unassembled WGS sequence"/>
</dbReference>
<comment type="caution">
    <text evidence="3">The sequence shown here is derived from an EMBL/GenBank/DDBJ whole genome shotgun (WGS) entry which is preliminary data.</text>
</comment>
<keyword evidence="1" id="KW-0812">Transmembrane</keyword>
<keyword evidence="1" id="KW-0472">Membrane</keyword>
<gene>
    <name evidence="3" type="ORF">EK21DRAFT_81443</name>
</gene>
<keyword evidence="2" id="KW-0732">Signal</keyword>
<keyword evidence="4" id="KW-1185">Reference proteome</keyword>
<dbReference type="EMBL" id="ML978370">
    <property type="protein sequence ID" value="KAF2023190.1"/>
    <property type="molecule type" value="Genomic_DNA"/>
</dbReference>
<dbReference type="SUPFAM" id="SSF50630">
    <property type="entry name" value="Acid proteases"/>
    <property type="match status" value="1"/>
</dbReference>
<evidence type="ECO:0000256" key="1">
    <source>
        <dbReference type="SAM" id="Phobius"/>
    </source>
</evidence>
<feature type="chain" id="PRO_5040433440" description="Peptidase A1 domain-containing protein" evidence="2">
    <location>
        <begin position="22"/>
        <end position="543"/>
    </location>
</feature>
<protein>
    <recommendedName>
        <fullName evidence="5">Peptidase A1 domain-containing protein</fullName>
    </recommendedName>
</protein>
<keyword evidence="1" id="KW-1133">Transmembrane helix</keyword>
<dbReference type="InterPro" id="IPR021109">
    <property type="entry name" value="Peptidase_aspartic_dom_sf"/>
</dbReference>
<feature type="signal peptide" evidence="2">
    <location>
        <begin position="1"/>
        <end position="21"/>
    </location>
</feature>
<feature type="transmembrane region" description="Helical" evidence="1">
    <location>
        <begin position="450"/>
        <end position="473"/>
    </location>
</feature>
<evidence type="ECO:0000256" key="2">
    <source>
        <dbReference type="SAM" id="SignalP"/>
    </source>
</evidence>
<dbReference type="Gene3D" id="2.40.70.10">
    <property type="entry name" value="Acid Proteases"/>
    <property type="match status" value="1"/>
</dbReference>
<evidence type="ECO:0008006" key="5">
    <source>
        <dbReference type="Google" id="ProtNLM"/>
    </source>
</evidence>
<accession>A0A9P4LFG6</accession>
<sequence>MFSSAQLLLFVASVALPTSNAASCKPLVVFLPFKSTVLVSKAQTRGIQWQVGGPSAQTLALLPSATYNDSYIYGGDGLCPADFSSPEMKPKCTTYRGGIYSIEQSQTEQSEQTILRVADQANANWTKDKVVLKNTVNNNIELDLFEFGIRVGSSQPYVNKGEIGLGVNSSFLEALASGQQIASRTYSFFWGTDSTISSSPRDGSLTLGGYDQALFNDSVNTTTTFTGNQANCREGMIVDLTGLVLQSKEVGTQNILNGTEKLRACVVPTLSSVLMLPESYWKSMASIMGVETFPGNNGTSNELLYGVAAVKPRSANFTGNLSISINNAITVTVPNKRLIIDEPYISVKEGKIESNSSVKVIPIAKFTDTKTNDMPRIGGMFFSEAVLTVNHDKNEFTISPANDTPIGQKLMGIDSANGCIAAVDGGATTAPEAPKTSDTPRKPARLSGGAIAGIVVGVVSALLIIAGVAYKLWEKKEPTSRTAELNNAQSRALVSEKYGFNTSEMYAGQRLAEVASHERDYVVELDGSERPLEAPAHEGAQRR</sequence>
<dbReference type="OrthoDB" id="5361565at2759"/>